<feature type="region of interest" description="Disordered" evidence="1">
    <location>
        <begin position="1"/>
        <end position="63"/>
    </location>
</feature>
<keyword evidence="3" id="KW-1185">Reference proteome</keyword>
<proteinExistence type="predicted"/>
<evidence type="ECO:0000256" key="1">
    <source>
        <dbReference type="SAM" id="MobiDB-lite"/>
    </source>
</evidence>
<gene>
    <name evidence="2" type="ORF">PACLA_8A026866</name>
</gene>
<protein>
    <submittedName>
        <fullName evidence="2">Uncharacterized protein</fullName>
    </submittedName>
</protein>
<feature type="compositionally biased region" description="Basic and acidic residues" evidence="1">
    <location>
        <begin position="21"/>
        <end position="33"/>
    </location>
</feature>
<accession>A0A7D9DIE0</accession>
<organism evidence="2 3">
    <name type="scientific">Paramuricea clavata</name>
    <name type="common">Red gorgonian</name>
    <name type="synonym">Violescent sea-whip</name>
    <dbReference type="NCBI Taxonomy" id="317549"/>
    <lineage>
        <taxon>Eukaryota</taxon>
        <taxon>Metazoa</taxon>
        <taxon>Cnidaria</taxon>
        <taxon>Anthozoa</taxon>
        <taxon>Octocorallia</taxon>
        <taxon>Malacalcyonacea</taxon>
        <taxon>Plexauridae</taxon>
        <taxon>Paramuricea</taxon>
    </lineage>
</organism>
<name>A0A7D9DIE0_PARCT</name>
<dbReference type="EMBL" id="CACRXK020000997">
    <property type="protein sequence ID" value="CAB3986313.1"/>
    <property type="molecule type" value="Genomic_DNA"/>
</dbReference>
<sequence>MDSKCQLDENYRATSPSFEANRPELDGKVKDSMSKTLKQNNNTDNNKEKQAMTTNKKNAMPNLDVPKWYTPLENDADDEDLLCVVRQFCLEKPVTMAAMTYCHVKLC</sequence>
<feature type="compositionally biased region" description="Polar residues" evidence="1">
    <location>
        <begin position="34"/>
        <end position="44"/>
    </location>
</feature>
<comment type="caution">
    <text evidence="2">The sequence shown here is derived from an EMBL/GenBank/DDBJ whole genome shotgun (WGS) entry which is preliminary data.</text>
</comment>
<dbReference type="OrthoDB" id="10400488at2759"/>
<reference evidence="2" key="1">
    <citation type="submission" date="2020-04" db="EMBL/GenBank/DDBJ databases">
        <authorList>
            <person name="Alioto T."/>
            <person name="Alioto T."/>
            <person name="Gomez Garrido J."/>
        </authorList>
    </citation>
    <scope>NUCLEOTIDE SEQUENCE</scope>
    <source>
        <strain evidence="2">A484AB</strain>
    </source>
</reference>
<dbReference type="Proteomes" id="UP001152795">
    <property type="component" value="Unassembled WGS sequence"/>
</dbReference>
<feature type="compositionally biased region" description="Basic and acidic residues" evidence="1">
    <location>
        <begin position="1"/>
        <end position="11"/>
    </location>
</feature>
<dbReference type="AlphaFoldDB" id="A0A7D9DIE0"/>
<evidence type="ECO:0000313" key="3">
    <source>
        <dbReference type="Proteomes" id="UP001152795"/>
    </source>
</evidence>
<evidence type="ECO:0000313" key="2">
    <source>
        <dbReference type="EMBL" id="CAB3986313.1"/>
    </source>
</evidence>